<dbReference type="Proteomes" id="UP000245657">
    <property type="component" value="Unassembled WGS sequence"/>
</dbReference>
<gene>
    <name evidence="1" type="ORF">DK846_14185</name>
</gene>
<organism evidence="1 2">
    <name type="scientific">Methanospirillum lacunae</name>
    <dbReference type="NCBI Taxonomy" id="668570"/>
    <lineage>
        <taxon>Archaea</taxon>
        <taxon>Methanobacteriati</taxon>
        <taxon>Methanobacteriota</taxon>
        <taxon>Stenosarchaea group</taxon>
        <taxon>Methanomicrobia</taxon>
        <taxon>Methanomicrobiales</taxon>
        <taxon>Methanospirillaceae</taxon>
        <taxon>Methanospirillum</taxon>
    </lineage>
</organism>
<dbReference type="PANTHER" id="PTHR34071">
    <property type="entry name" value="5-NITROIMIDAZOLE ANTIBIOTICS RESISTANCE PROTEIN, NIMA-FAMILY-RELATED PROTEIN-RELATED"/>
    <property type="match status" value="1"/>
</dbReference>
<dbReference type="RefSeq" id="WP_109969623.1">
    <property type="nucleotide sequence ID" value="NZ_CP176093.1"/>
</dbReference>
<protein>
    <submittedName>
        <fullName evidence="1">Pyridoxamine 5'-phosphate oxidase family protein</fullName>
    </submittedName>
</protein>
<dbReference type="InterPro" id="IPR012349">
    <property type="entry name" value="Split_barrel_FMN-bd"/>
</dbReference>
<dbReference type="GeneID" id="97547738"/>
<dbReference type="EMBL" id="QGMY01000011">
    <property type="protein sequence ID" value="PWR70538.1"/>
    <property type="molecule type" value="Genomic_DNA"/>
</dbReference>
<dbReference type="Pfam" id="PF12900">
    <property type="entry name" value="Pyridox_ox_2"/>
    <property type="match status" value="1"/>
</dbReference>
<evidence type="ECO:0000313" key="2">
    <source>
        <dbReference type="Proteomes" id="UP000245657"/>
    </source>
</evidence>
<dbReference type="InterPro" id="IPR024747">
    <property type="entry name" value="Pyridox_Oxase-rel"/>
</dbReference>
<proteinExistence type="predicted"/>
<dbReference type="SUPFAM" id="SSF50475">
    <property type="entry name" value="FMN-binding split barrel"/>
    <property type="match status" value="1"/>
</dbReference>
<dbReference type="AlphaFoldDB" id="A0A2V2N1Y0"/>
<dbReference type="OrthoDB" id="953at2157"/>
<sequence>MHRTDKEVQDQGWIDAVLKKALFCHLAIPGDDEYPCLVPMNFVWYEGRLILHSSPVGDKIRLLKNNPHASFAVESDIDLVTDTNVCGYGMRYRSVIGRGTVRFVEEYKEKNRLLKVFSEKYASYPVDNFFQDKLDNVAVLVIKPISITGKNSGYPL</sequence>
<reference evidence="1 2" key="1">
    <citation type="submission" date="2018-05" db="EMBL/GenBank/DDBJ databases">
        <title>Draft genome of Methanospirillum lacunae Ki8-1.</title>
        <authorList>
            <person name="Dueholm M.S."/>
            <person name="Nielsen P.H."/>
            <person name="Bakmann L.F."/>
            <person name="Otzen D.E."/>
        </authorList>
    </citation>
    <scope>NUCLEOTIDE SEQUENCE [LARGE SCALE GENOMIC DNA]</scope>
    <source>
        <strain evidence="1 2">Ki8-1</strain>
    </source>
</reference>
<comment type="caution">
    <text evidence="1">The sequence shown here is derived from an EMBL/GenBank/DDBJ whole genome shotgun (WGS) entry which is preliminary data.</text>
</comment>
<dbReference type="Gene3D" id="2.30.110.10">
    <property type="entry name" value="Electron Transport, Fmn-binding Protein, Chain A"/>
    <property type="match status" value="1"/>
</dbReference>
<dbReference type="PANTHER" id="PTHR34071:SF2">
    <property type="entry name" value="FLAVIN-NUCLEOTIDE-BINDING PROTEIN"/>
    <property type="match status" value="1"/>
</dbReference>
<accession>A0A2V2N1Y0</accession>
<evidence type="ECO:0000313" key="1">
    <source>
        <dbReference type="EMBL" id="PWR70538.1"/>
    </source>
</evidence>
<keyword evidence="2" id="KW-1185">Reference proteome</keyword>
<name>A0A2V2N1Y0_9EURY</name>